<dbReference type="GO" id="GO:0005789">
    <property type="term" value="C:endoplasmic reticulum membrane"/>
    <property type="evidence" value="ECO:0007669"/>
    <property type="project" value="UniProtKB-SubCell"/>
</dbReference>
<dbReference type="KEGG" id="muo:115462578"/>
<comment type="similarity">
    <text evidence="2 8">Belongs to the EMP24/GP25L family.</text>
</comment>
<accession>A0A6P7WYW1</accession>
<dbReference type="InParanoid" id="A0A6P7WYW1"/>
<feature type="domain" description="GOLD" evidence="11">
    <location>
        <begin position="29"/>
        <end position="127"/>
    </location>
</feature>
<evidence type="ECO:0000256" key="3">
    <source>
        <dbReference type="ARBA" id="ARBA00022692"/>
    </source>
</evidence>
<organism evidence="12 13">
    <name type="scientific">Microcaecilia unicolor</name>
    <dbReference type="NCBI Taxonomy" id="1415580"/>
    <lineage>
        <taxon>Eukaryota</taxon>
        <taxon>Metazoa</taxon>
        <taxon>Chordata</taxon>
        <taxon>Craniata</taxon>
        <taxon>Vertebrata</taxon>
        <taxon>Euteleostomi</taxon>
        <taxon>Amphibia</taxon>
        <taxon>Gymnophiona</taxon>
        <taxon>Siphonopidae</taxon>
        <taxon>Microcaecilia</taxon>
    </lineage>
</organism>
<evidence type="ECO:0000256" key="4">
    <source>
        <dbReference type="ARBA" id="ARBA00022729"/>
    </source>
</evidence>
<feature type="chain" id="PRO_5028087120" evidence="10">
    <location>
        <begin position="20"/>
        <end position="217"/>
    </location>
</feature>
<dbReference type="InterPro" id="IPR009038">
    <property type="entry name" value="GOLD_dom"/>
</dbReference>
<evidence type="ECO:0000259" key="11">
    <source>
        <dbReference type="PROSITE" id="PS50866"/>
    </source>
</evidence>
<evidence type="ECO:0000313" key="12">
    <source>
        <dbReference type="Proteomes" id="UP000515156"/>
    </source>
</evidence>
<feature type="transmembrane region" description="Helical" evidence="9">
    <location>
        <begin position="185"/>
        <end position="204"/>
    </location>
</feature>
<dbReference type="SMART" id="SM01190">
    <property type="entry name" value="EMP24_GP25L"/>
    <property type="match status" value="1"/>
</dbReference>
<keyword evidence="4 10" id="KW-0732">Signal</keyword>
<evidence type="ECO:0000256" key="2">
    <source>
        <dbReference type="ARBA" id="ARBA00007104"/>
    </source>
</evidence>
<comment type="subcellular location">
    <subcellularLocation>
        <location evidence="1">Endoplasmic reticulum membrane</location>
        <topology evidence="1">Single-pass type I membrane protein</topology>
    </subcellularLocation>
    <subcellularLocation>
        <location evidence="8">Membrane</location>
        <topology evidence="8">Single-pass type I membrane protein</topology>
    </subcellularLocation>
</comment>
<keyword evidence="7 9" id="KW-0472">Membrane</keyword>
<proteinExistence type="inferred from homology"/>
<dbReference type="GeneID" id="115462578"/>
<evidence type="ECO:0000256" key="1">
    <source>
        <dbReference type="ARBA" id="ARBA00004115"/>
    </source>
</evidence>
<dbReference type="InterPro" id="IPR015720">
    <property type="entry name" value="Emp24-like"/>
</dbReference>
<dbReference type="PROSITE" id="PS50866">
    <property type="entry name" value="GOLD"/>
    <property type="match status" value="1"/>
</dbReference>
<reference evidence="13" key="1">
    <citation type="submission" date="2025-08" db="UniProtKB">
        <authorList>
            <consortium name="RefSeq"/>
        </authorList>
    </citation>
    <scope>IDENTIFICATION</scope>
</reference>
<keyword evidence="5" id="KW-0256">Endoplasmic reticulum</keyword>
<evidence type="ECO:0000256" key="7">
    <source>
        <dbReference type="ARBA" id="ARBA00023136"/>
    </source>
</evidence>
<sequence length="217" mass="25134">MEIILIGVLFNFFFVHSTALYFHAGEREEKCIIEDIPNDTLITVCFKMQQWDLNEHDFLPSAPGLGMVVTITDPNRELLLSKVYGPEATVTFTSHTYGEHSICLQSNSTRLMVFAASRLRIHLDIQVGEHLLDETIAQTKDKVNEVTLRTEHLIEQIQHIMKEQGYQREREEFFRQKSEDTNSNVLWWAVLQTIILISVGVWQIKCLKDFLIAKKLV</sequence>
<evidence type="ECO:0000313" key="13">
    <source>
        <dbReference type="RefSeq" id="XP_030048432.1"/>
    </source>
</evidence>
<dbReference type="Pfam" id="PF01105">
    <property type="entry name" value="EMP24_GP25L"/>
    <property type="match status" value="1"/>
</dbReference>
<evidence type="ECO:0000256" key="6">
    <source>
        <dbReference type="ARBA" id="ARBA00022989"/>
    </source>
</evidence>
<evidence type="ECO:0000256" key="8">
    <source>
        <dbReference type="RuleBase" id="RU003827"/>
    </source>
</evidence>
<keyword evidence="3 8" id="KW-0812">Transmembrane</keyword>
<protein>
    <submittedName>
        <fullName evidence="13">Transmembrane emp24 domain-containing protein 11-like isoform X1</fullName>
    </submittedName>
</protein>
<evidence type="ECO:0000256" key="10">
    <source>
        <dbReference type="SAM" id="SignalP"/>
    </source>
</evidence>
<keyword evidence="6 9" id="KW-1133">Transmembrane helix</keyword>
<keyword evidence="12" id="KW-1185">Reference proteome</keyword>
<name>A0A6P7WYW1_9AMPH</name>
<dbReference type="Proteomes" id="UP000515156">
    <property type="component" value="Chromosome 2"/>
</dbReference>
<dbReference type="PANTHER" id="PTHR22811">
    <property type="entry name" value="TRANSMEMBRANE EMP24 DOMAIN-CONTAINING PROTEIN"/>
    <property type="match status" value="1"/>
</dbReference>
<dbReference type="OrthoDB" id="3427at2759"/>
<dbReference type="AlphaFoldDB" id="A0A6P7WYW1"/>
<gene>
    <name evidence="13" type="primary">LOC115462578</name>
</gene>
<evidence type="ECO:0000256" key="5">
    <source>
        <dbReference type="ARBA" id="ARBA00022824"/>
    </source>
</evidence>
<evidence type="ECO:0000256" key="9">
    <source>
        <dbReference type="SAM" id="Phobius"/>
    </source>
</evidence>
<feature type="signal peptide" evidence="10">
    <location>
        <begin position="1"/>
        <end position="19"/>
    </location>
</feature>
<dbReference type="RefSeq" id="XP_030048432.1">
    <property type="nucleotide sequence ID" value="XM_030192572.1"/>
</dbReference>